<name>A0A963YRW9_9PROT</name>
<dbReference type="Pfam" id="PF00132">
    <property type="entry name" value="Hexapep"/>
    <property type="match status" value="1"/>
</dbReference>
<dbReference type="InterPro" id="IPR001451">
    <property type="entry name" value="Hexapep"/>
</dbReference>
<dbReference type="SUPFAM" id="SSF51161">
    <property type="entry name" value="Trimeric LpxA-like enzymes"/>
    <property type="match status" value="1"/>
</dbReference>
<dbReference type="InterPro" id="IPR050179">
    <property type="entry name" value="Trans_hexapeptide_repeat"/>
</dbReference>
<protein>
    <submittedName>
        <fullName evidence="2">CatB-related O-acetyltransferase</fullName>
    </submittedName>
</protein>
<comment type="similarity">
    <text evidence="1">Belongs to the transferase hexapeptide repeat family.</text>
</comment>
<dbReference type="InterPro" id="IPR011004">
    <property type="entry name" value="Trimer_LpxA-like_sf"/>
</dbReference>
<organism evidence="2 3">
    <name type="scientific">Acidisoma silvae</name>
    <dbReference type="NCBI Taxonomy" id="2802396"/>
    <lineage>
        <taxon>Bacteria</taxon>
        <taxon>Pseudomonadati</taxon>
        <taxon>Pseudomonadota</taxon>
        <taxon>Alphaproteobacteria</taxon>
        <taxon>Acetobacterales</taxon>
        <taxon>Acidocellaceae</taxon>
        <taxon>Acidisoma</taxon>
    </lineage>
</organism>
<comment type="caution">
    <text evidence="2">The sequence shown here is derived from an EMBL/GenBank/DDBJ whole genome shotgun (WGS) entry which is preliminary data.</text>
</comment>
<evidence type="ECO:0000256" key="1">
    <source>
        <dbReference type="ARBA" id="ARBA00007274"/>
    </source>
</evidence>
<reference evidence="2" key="1">
    <citation type="journal article" date="2021" name="Microorganisms">
        <title>Acidisoma silvae sp. nov. and Acidisomacellulosilytica sp. nov., Two Acidophilic Bacteria Isolated from Decaying Wood, Hydrolyzing Cellulose and Producing Poly-3-hydroxybutyrate.</title>
        <authorList>
            <person name="Mieszkin S."/>
            <person name="Pouder E."/>
            <person name="Uroz S."/>
            <person name="Simon-Colin C."/>
            <person name="Alain K."/>
        </authorList>
    </citation>
    <scope>NUCLEOTIDE SEQUENCE</scope>
    <source>
        <strain evidence="2">HW T2.11</strain>
    </source>
</reference>
<dbReference type="PANTHER" id="PTHR43300:SF11">
    <property type="entry name" value="ACETYLTRANSFERASE RV3034C-RELATED"/>
    <property type="match status" value="1"/>
</dbReference>
<dbReference type="PANTHER" id="PTHR43300">
    <property type="entry name" value="ACETYLTRANSFERASE"/>
    <property type="match status" value="1"/>
</dbReference>
<reference evidence="2" key="2">
    <citation type="submission" date="2021-01" db="EMBL/GenBank/DDBJ databases">
        <authorList>
            <person name="Mieszkin S."/>
            <person name="Pouder E."/>
            <person name="Alain K."/>
        </authorList>
    </citation>
    <scope>NUCLEOTIDE SEQUENCE</scope>
    <source>
        <strain evidence="2">HW T2.11</strain>
    </source>
</reference>
<evidence type="ECO:0000313" key="3">
    <source>
        <dbReference type="Proteomes" id="UP000708298"/>
    </source>
</evidence>
<sequence length="162" mass="17626">MAKFTIGRYSSVADGVSIALGNHRPDFVTTYPFATLVRAWPSAPPVKDHSTKGDVVIGNDVWISANVFISSGATIGDGAVIAAHSVITKDVPPYAIMAGNPAKLIRYRFDFRVIEALLRIRWWDWPVHKVDEFLPLMMSDDIGAFLTAATAVETTKASLHVG</sequence>
<dbReference type="CDD" id="cd03349">
    <property type="entry name" value="LbH_XAT"/>
    <property type="match status" value="1"/>
</dbReference>
<gene>
    <name evidence="2" type="ORF">ASILVAE211_12225</name>
</gene>
<accession>A0A963YRW9</accession>
<dbReference type="AlphaFoldDB" id="A0A963YRW9"/>
<evidence type="ECO:0000313" key="2">
    <source>
        <dbReference type="EMBL" id="MCB8875950.1"/>
    </source>
</evidence>
<keyword evidence="3" id="KW-1185">Reference proteome</keyword>
<dbReference type="Gene3D" id="2.160.10.10">
    <property type="entry name" value="Hexapeptide repeat proteins"/>
    <property type="match status" value="1"/>
</dbReference>
<proteinExistence type="inferred from homology"/>
<dbReference type="Proteomes" id="UP000708298">
    <property type="component" value="Unassembled WGS sequence"/>
</dbReference>
<dbReference type="EMBL" id="JAESVB010000004">
    <property type="protein sequence ID" value="MCB8875950.1"/>
    <property type="molecule type" value="Genomic_DNA"/>
</dbReference>